<feature type="transmembrane region" description="Helical" evidence="18">
    <location>
        <begin position="298"/>
        <end position="322"/>
    </location>
</feature>
<evidence type="ECO:0000259" key="20">
    <source>
        <dbReference type="PROSITE" id="PS50011"/>
    </source>
</evidence>
<feature type="domain" description="Protein kinase" evidence="20">
    <location>
        <begin position="361"/>
        <end position="638"/>
    </location>
</feature>
<dbReference type="CDD" id="cd14066">
    <property type="entry name" value="STKc_IRAK"/>
    <property type="match status" value="1"/>
</dbReference>
<dbReference type="InterPro" id="IPR011009">
    <property type="entry name" value="Kinase-like_dom_sf"/>
</dbReference>
<keyword evidence="8 18" id="KW-0812">Transmembrane</keyword>
<dbReference type="EMBL" id="JABCRI010000005">
    <property type="protein sequence ID" value="KAF8405859.1"/>
    <property type="molecule type" value="Genomic_DNA"/>
</dbReference>
<comment type="similarity">
    <text evidence="2">In the N-terminal section; belongs to the leguminous lectin family.</text>
</comment>
<dbReference type="InterPro" id="IPR001220">
    <property type="entry name" value="Legume_lectin_dom"/>
</dbReference>
<dbReference type="OrthoDB" id="1856421at2759"/>
<protein>
    <recommendedName>
        <fullName evidence="4">non-specific serine/threonine protein kinase</fullName>
        <ecNumber evidence="4">2.7.11.1</ecNumber>
    </recommendedName>
</protein>
<gene>
    <name evidence="21" type="ORF">HHK36_007937</name>
</gene>
<dbReference type="FunFam" id="1.10.510.10:FF:000342">
    <property type="entry name" value="L-type lectin-domain containing receptor kinase VIII.1"/>
    <property type="match status" value="1"/>
</dbReference>
<dbReference type="CDD" id="cd06899">
    <property type="entry name" value="lectin_legume_LecRK_Arcelin_ConA"/>
    <property type="match status" value="1"/>
</dbReference>
<dbReference type="Pfam" id="PF07714">
    <property type="entry name" value="PK_Tyr_Ser-Thr"/>
    <property type="match status" value="1"/>
</dbReference>
<evidence type="ECO:0000256" key="6">
    <source>
        <dbReference type="ARBA" id="ARBA00022527"/>
    </source>
</evidence>
<dbReference type="InterPro" id="IPR017441">
    <property type="entry name" value="Protein_kinase_ATP_BS"/>
</dbReference>
<evidence type="ECO:0000256" key="8">
    <source>
        <dbReference type="ARBA" id="ARBA00022692"/>
    </source>
</evidence>
<evidence type="ECO:0000256" key="7">
    <source>
        <dbReference type="ARBA" id="ARBA00022679"/>
    </source>
</evidence>
<dbReference type="Gene3D" id="3.30.200.20">
    <property type="entry name" value="Phosphorylase Kinase, domain 1"/>
    <property type="match status" value="1"/>
</dbReference>
<evidence type="ECO:0000256" key="12">
    <source>
        <dbReference type="ARBA" id="ARBA00022777"/>
    </source>
</evidence>
<evidence type="ECO:0000256" key="3">
    <source>
        <dbReference type="ARBA" id="ARBA00010217"/>
    </source>
</evidence>
<keyword evidence="7" id="KW-0808">Transferase</keyword>
<keyword evidence="5" id="KW-1003">Cell membrane</keyword>
<dbReference type="GO" id="GO:0030246">
    <property type="term" value="F:carbohydrate binding"/>
    <property type="evidence" value="ECO:0007669"/>
    <property type="project" value="UniProtKB-KW"/>
</dbReference>
<reference evidence="21 22" key="1">
    <citation type="submission" date="2020-04" db="EMBL/GenBank/DDBJ databases">
        <title>Plant Genome Project.</title>
        <authorList>
            <person name="Zhang R.-G."/>
        </authorList>
    </citation>
    <scope>NUCLEOTIDE SEQUENCE [LARGE SCALE GENOMIC DNA]</scope>
    <source>
        <strain evidence="21">YNK0</strain>
        <tissue evidence="21">Leaf</tissue>
    </source>
</reference>
<keyword evidence="9 19" id="KW-0732">Signal</keyword>
<dbReference type="FunFam" id="3.30.200.20:FF:000810">
    <property type="entry name" value="L-type lectin-domain containing receptor kinase S.6"/>
    <property type="match status" value="1"/>
</dbReference>
<evidence type="ECO:0000256" key="13">
    <source>
        <dbReference type="ARBA" id="ARBA00022840"/>
    </source>
</evidence>
<dbReference type="SUPFAM" id="SSF56112">
    <property type="entry name" value="Protein kinase-like (PK-like)"/>
    <property type="match status" value="1"/>
</dbReference>
<feature type="chain" id="PRO_5032796162" description="non-specific serine/threonine protein kinase" evidence="19">
    <location>
        <begin position="26"/>
        <end position="702"/>
    </location>
</feature>
<dbReference type="GO" id="GO:0051707">
    <property type="term" value="P:response to other organism"/>
    <property type="evidence" value="ECO:0007669"/>
    <property type="project" value="UniProtKB-ARBA"/>
</dbReference>
<keyword evidence="10" id="KW-0430">Lectin</keyword>
<dbReference type="EC" id="2.7.11.1" evidence="4"/>
<dbReference type="OMA" id="ATMVGCL"/>
<dbReference type="PANTHER" id="PTHR27007">
    <property type="match status" value="1"/>
</dbReference>
<evidence type="ECO:0000256" key="5">
    <source>
        <dbReference type="ARBA" id="ARBA00022475"/>
    </source>
</evidence>
<evidence type="ECO:0000256" key="4">
    <source>
        <dbReference type="ARBA" id="ARBA00012513"/>
    </source>
</evidence>
<evidence type="ECO:0000313" key="22">
    <source>
        <dbReference type="Proteomes" id="UP000655225"/>
    </source>
</evidence>
<comment type="subcellular location">
    <subcellularLocation>
        <location evidence="1">Cell membrane</location>
        <topology evidence="1">Single-pass type I membrane protein</topology>
    </subcellularLocation>
</comment>
<evidence type="ECO:0000256" key="14">
    <source>
        <dbReference type="ARBA" id="ARBA00022989"/>
    </source>
</evidence>
<accession>A0A835DMX4</accession>
<dbReference type="Gene3D" id="2.60.120.200">
    <property type="match status" value="1"/>
</dbReference>
<comment type="caution">
    <text evidence="21">The sequence shown here is derived from an EMBL/GenBank/DDBJ whole genome shotgun (WGS) entry which is preliminary data.</text>
</comment>
<keyword evidence="22" id="KW-1185">Reference proteome</keyword>
<keyword evidence="14 18" id="KW-1133">Transmembrane helix</keyword>
<evidence type="ECO:0000256" key="9">
    <source>
        <dbReference type="ARBA" id="ARBA00022729"/>
    </source>
</evidence>
<dbReference type="SUPFAM" id="SSF49899">
    <property type="entry name" value="Concanavalin A-like lectins/glucanases"/>
    <property type="match status" value="1"/>
</dbReference>
<feature type="signal peptide" evidence="19">
    <location>
        <begin position="1"/>
        <end position="25"/>
    </location>
</feature>
<dbReference type="InterPro" id="IPR013320">
    <property type="entry name" value="ConA-like_dom_sf"/>
</dbReference>
<dbReference type="PROSITE" id="PS00307">
    <property type="entry name" value="LECTIN_LEGUME_BETA"/>
    <property type="match status" value="1"/>
</dbReference>
<keyword evidence="6" id="KW-0723">Serine/threonine-protein kinase</keyword>
<dbReference type="InterPro" id="IPR000719">
    <property type="entry name" value="Prot_kinase_dom"/>
</dbReference>
<dbReference type="GO" id="GO:0004674">
    <property type="term" value="F:protein serine/threonine kinase activity"/>
    <property type="evidence" value="ECO:0007669"/>
    <property type="project" value="UniProtKB-KW"/>
</dbReference>
<evidence type="ECO:0000256" key="1">
    <source>
        <dbReference type="ARBA" id="ARBA00004251"/>
    </source>
</evidence>
<dbReference type="Pfam" id="PF00139">
    <property type="entry name" value="Lectin_legB"/>
    <property type="match status" value="1"/>
</dbReference>
<dbReference type="PROSITE" id="PS00107">
    <property type="entry name" value="PROTEIN_KINASE_ATP"/>
    <property type="match status" value="1"/>
</dbReference>
<dbReference type="Proteomes" id="UP000655225">
    <property type="component" value="Unassembled WGS sequence"/>
</dbReference>
<feature type="binding site" evidence="17">
    <location>
        <position position="389"/>
    </location>
    <ligand>
        <name>ATP</name>
        <dbReference type="ChEBI" id="CHEBI:30616"/>
    </ligand>
</feature>
<dbReference type="SMART" id="SM00220">
    <property type="entry name" value="S_TKc"/>
    <property type="match status" value="1"/>
</dbReference>
<name>A0A835DMX4_TETSI</name>
<keyword evidence="12" id="KW-0418">Kinase</keyword>
<dbReference type="PROSITE" id="PS00108">
    <property type="entry name" value="PROTEIN_KINASE_ST"/>
    <property type="match status" value="1"/>
</dbReference>
<keyword evidence="13 17" id="KW-0067">ATP-binding</keyword>
<keyword evidence="11 17" id="KW-0547">Nucleotide-binding</keyword>
<dbReference type="InterPro" id="IPR008271">
    <property type="entry name" value="Ser/Thr_kinase_AS"/>
</dbReference>
<dbReference type="PROSITE" id="PS50011">
    <property type="entry name" value="PROTEIN_KINASE_DOM"/>
    <property type="match status" value="1"/>
</dbReference>
<evidence type="ECO:0000256" key="17">
    <source>
        <dbReference type="PROSITE-ProRule" id="PRU10141"/>
    </source>
</evidence>
<dbReference type="GO" id="GO:0005524">
    <property type="term" value="F:ATP binding"/>
    <property type="evidence" value="ECO:0007669"/>
    <property type="project" value="UniProtKB-UniRule"/>
</dbReference>
<organism evidence="21 22">
    <name type="scientific">Tetracentron sinense</name>
    <name type="common">Spur-leaf</name>
    <dbReference type="NCBI Taxonomy" id="13715"/>
    <lineage>
        <taxon>Eukaryota</taxon>
        <taxon>Viridiplantae</taxon>
        <taxon>Streptophyta</taxon>
        <taxon>Embryophyta</taxon>
        <taxon>Tracheophyta</taxon>
        <taxon>Spermatophyta</taxon>
        <taxon>Magnoliopsida</taxon>
        <taxon>Trochodendrales</taxon>
        <taxon>Trochodendraceae</taxon>
        <taxon>Tetracentron</taxon>
    </lineage>
</organism>
<evidence type="ECO:0000256" key="19">
    <source>
        <dbReference type="SAM" id="SignalP"/>
    </source>
</evidence>
<keyword evidence="15 18" id="KW-0472">Membrane</keyword>
<evidence type="ECO:0000256" key="2">
    <source>
        <dbReference type="ARBA" id="ARBA00008536"/>
    </source>
</evidence>
<dbReference type="AlphaFoldDB" id="A0A835DMX4"/>
<dbReference type="InterPro" id="IPR019825">
    <property type="entry name" value="Lectin_legB_Mn/Ca_BS"/>
</dbReference>
<keyword evidence="16" id="KW-0325">Glycoprotein</keyword>
<dbReference type="InterPro" id="IPR001245">
    <property type="entry name" value="Ser-Thr/Tyr_kinase_cat_dom"/>
</dbReference>
<evidence type="ECO:0000256" key="16">
    <source>
        <dbReference type="ARBA" id="ARBA00023180"/>
    </source>
</evidence>
<evidence type="ECO:0000256" key="15">
    <source>
        <dbReference type="ARBA" id="ARBA00023136"/>
    </source>
</evidence>
<evidence type="ECO:0000313" key="21">
    <source>
        <dbReference type="EMBL" id="KAF8405859.1"/>
    </source>
</evidence>
<sequence length="702" mass="78108">MCQSAFLLFSAQFFFFTIFISPSLSTPFAPTNNITLLGDAYLRNGAISLTQELGCLPFSSSCGVGRAIYAYPIRFLDPKTNSTASFFCRFSFSMIPSPSPSLPFGDGLTFLITSNASAISSSSGYMGLPNPTTNTQESFIAVEFDTGYDPFLGDLNGNHVGLDINTVISFASIDAVSKGIDLESRKSMTAWIEYRDTEKMILVWVGYSRFRPLSPILAAQIDLSKQFREFMHVGFSASNGRGSALHLVERWRFRTFGFPSDTVEGHDCFMCSLDDSSIDDNGPFEPHQRPKGIGEVGLGFGGVAAFLLSVFVIVAGTSWYLVRKKRINGRRREGNQICKNEMNCLPTRLSLADIKSATRGFNRSRIIGEGASGTVYEGFLASGQTVAVKRFSRISEVDQFSDPFTTEFAAMVGSLKHRNLIQLQGWCCEGDELVLVYEYMPNGSLDKILHRKSNSAILLTWEQRLKIVLGVASALTYLHEECERQIIHRDVKACNIMLDAEFNAKLGDFGLAEVYDHSSITREATIPAGTMGYLAPEYVHSGVPTEKTDVYSFGVVVLEVATARCPVDDDGIVLVDWVWDKWEKGKLMEAFDERLMGQFNRVEMEKMVMVGLCCVNPDCKERPTMKETVRMLRGESLLPVLPTRKPVVRLRSILPEGSEEIMHRNGDGYHRSRDGTQKTKVPDNTINGDLVAYFDWKRALAM</sequence>
<dbReference type="Gene3D" id="1.10.510.10">
    <property type="entry name" value="Transferase(Phosphotransferase) domain 1"/>
    <property type="match status" value="1"/>
</dbReference>
<dbReference type="GO" id="GO:0005886">
    <property type="term" value="C:plasma membrane"/>
    <property type="evidence" value="ECO:0007669"/>
    <property type="project" value="UniProtKB-SubCell"/>
</dbReference>
<evidence type="ECO:0000256" key="18">
    <source>
        <dbReference type="SAM" id="Phobius"/>
    </source>
</evidence>
<comment type="similarity">
    <text evidence="3">In the C-terminal section; belongs to the protein kinase superfamily. Ser/Thr protein kinase family.</text>
</comment>
<dbReference type="InterPro" id="IPR050528">
    <property type="entry name" value="L-type_Lectin-RKs"/>
</dbReference>
<evidence type="ECO:0000256" key="10">
    <source>
        <dbReference type="ARBA" id="ARBA00022734"/>
    </source>
</evidence>
<evidence type="ECO:0000256" key="11">
    <source>
        <dbReference type="ARBA" id="ARBA00022741"/>
    </source>
</evidence>
<dbReference type="GO" id="GO:0006952">
    <property type="term" value="P:defense response"/>
    <property type="evidence" value="ECO:0007669"/>
    <property type="project" value="UniProtKB-ARBA"/>
</dbReference>
<proteinExistence type="inferred from homology"/>